<keyword evidence="2 4" id="KW-0479">Metal-binding</keyword>
<evidence type="ECO:0000256" key="2">
    <source>
        <dbReference type="ARBA" id="ARBA00022723"/>
    </source>
</evidence>
<dbReference type="InterPro" id="IPR020895">
    <property type="entry name" value="Frataxin_CS"/>
</dbReference>
<name>A0A840RWR5_9BURK</name>
<evidence type="ECO:0000313" key="6">
    <source>
        <dbReference type="Proteomes" id="UP000571084"/>
    </source>
</evidence>
<dbReference type="Pfam" id="PF01491">
    <property type="entry name" value="Frataxin_Cyay"/>
    <property type="match status" value="1"/>
</dbReference>
<dbReference type="InterPro" id="IPR047584">
    <property type="entry name" value="CyaY"/>
</dbReference>
<dbReference type="SMART" id="SM01219">
    <property type="entry name" value="Frataxin_Cyay"/>
    <property type="match status" value="1"/>
</dbReference>
<sequence length="110" mass="12095">MTESEFLVAAEATLGALEAALERANDNDELDVECSRRGNVLEIEFIDNGSKIIVNSQAPMQELWIAAKSGGFHYKLKGDVWRNTRDDSEFFSALSTMVGEQGGTTLQLQP</sequence>
<comment type="similarity">
    <text evidence="1 4">Belongs to the frataxin family.</text>
</comment>
<evidence type="ECO:0000313" key="5">
    <source>
        <dbReference type="EMBL" id="MBB5201622.1"/>
    </source>
</evidence>
<dbReference type="GO" id="GO:0008199">
    <property type="term" value="F:ferric iron binding"/>
    <property type="evidence" value="ECO:0007669"/>
    <property type="project" value="InterPro"/>
</dbReference>
<dbReference type="HAMAP" id="MF_00142">
    <property type="entry name" value="CyaY"/>
    <property type="match status" value="1"/>
</dbReference>
<dbReference type="Gene3D" id="3.30.920.10">
    <property type="entry name" value="Frataxin/CyaY"/>
    <property type="match status" value="1"/>
</dbReference>
<dbReference type="EMBL" id="JACHHQ010000007">
    <property type="protein sequence ID" value="MBB5201622.1"/>
    <property type="molecule type" value="Genomic_DNA"/>
</dbReference>
<evidence type="ECO:0000256" key="1">
    <source>
        <dbReference type="ARBA" id="ARBA00008183"/>
    </source>
</evidence>
<reference evidence="5 6" key="1">
    <citation type="submission" date="2020-08" db="EMBL/GenBank/DDBJ databases">
        <title>Genomic Encyclopedia of Type Strains, Phase IV (KMG-IV): sequencing the most valuable type-strain genomes for metagenomic binning, comparative biology and taxonomic classification.</title>
        <authorList>
            <person name="Goeker M."/>
        </authorList>
    </citation>
    <scope>NUCLEOTIDE SEQUENCE [LARGE SCALE GENOMIC DNA]</scope>
    <source>
        <strain evidence="5 6">DSM 23240</strain>
    </source>
</reference>
<evidence type="ECO:0000256" key="3">
    <source>
        <dbReference type="ARBA" id="ARBA00023004"/>
    </source>
</evidence>
<dbReference type="InterPro" id="IPR002908">
    <property type="entry name" value="Frataxin/CyaY"/>
</dbReference>
<organism evidence="5 6">
    <name type="scientific">Glaciimonas immobilis</name>
    <dbReference type="NCBI Taxonomy" id="728004"/>
    <lineage>
        <taxon>Bacteria</taxon>
        <taxon>Pseudomonadati</taxon>
        <taxon>Pseudomonadota</taxon>
        <taxon>Betaproteobacteria</taxon>
        <taxon>Burkholderiales</taxon>
        <taxon>Oxalobacteraceae</taxon>
        <taxon>Glaciimonas</taxon>
    </lineage>
</organism>
<dbReference type="Proteomes" id="UP000571084">
    <property type="component" value="Unassembled WGS sequence"/>
</dbReference>
<keyword evidence="3 4" id="KW-0408">Iron</keyword>
<dbReference type="GO" id="GO:0016226">
    <property type="term" value="P:iron-sulfur cluster assembly"/>
    <property type="evidence" value="ECO:0007669"/>
    <property type="project" value="UniProtKB-UniRule"/>
</dbReference>
<proteinExistence type="inferred from homology"/>
<comment type="function">
    <text evidence="4">Involved in iron-sulfur (Fe-S) cluster assembly. May act as a regulator of Fe-S biogenesis.</text>
</comment>
<dbReference type="PROSITE" id="PS01344">
    <property type="entry name" value="FRATAXIN_1"/>
    <property type="match status" value="1"/>
</dbReference>
<dbReference type="PROSITE" id="PS50810">
    <property type="entry name" value="FRATAXIN_2"/>
    <property type="match status" value="1"/>
</dbReference>
<dbReference type="AlphaFoldDB" id="A0A840RWR5"/>
<dbReference type="SUPFAM" id="SSF55387">
    <property type="entry name" value="Frataxin/Nqo15-like"/>
    <property type="match status" value="1"/>
</dbReference>
<gene>
    <name evidence="4" type="primary">cyaY</name>
    <name evidence="5" type="ORF">HNR39_003475</name>
</gene>
<dbReference type="PANTHER" id="PTHR16821:SF2">
    <property type="entry name" value="FRATAXIN, MITOCHONDRIAL"/>
    <property type="match status" value="1"/>
</dbReference>
<evidence type="ECO:0000256" key="4">
    <source>
        <dbReference type="HAMAP-Rule" id="MF_00142"/>
    </source>
</evidence>
<accession>A0A840RWR5</accession>
<dbReference type="GO" id="GO:0005737">
    <property type="term" value="C:cytoplasm"/>
    <property type="evidence" value="ECO:0007669"/>
    <property type="project" value="UniProtKB-ARBA"/>
</dbReference>
<comment type="caution">
    <text evidence="5">The sequence shown here is derived from an EMBL/GenBank/DDBJ whole genome shotgun (WGS) entry which is preliminary data.</text>
</comment>
<dbReference type="PANTHER" id="PTHR16821">
    <property type="entry name" value="FRATAXIN"/>
    <property type="match status" value="1"/>
</dbReference>
<keyword evidence="6" id="KW-1185">Reference proteome</keyword>
<protein>
    <recommendedName>
        <fullName evidence="4">Iron-sulfur cluster assembly protein CyaY</fullName>
    </recommendedName>
</protein>
<dbReference type="PROSITE" id="PS00387">
    <property type="entry name" value="PPASE"/>
    <property type="match status" value="1"/>
</dbReference>
<dbReference type="RefSeq" id="WP_168054118.1">
    <property type="nucleotide sequence ID" value="NZ_JAAOZT010000003.1"/>
</dbReference>
<dbReference type="NCBIfam" id="TIGR03421">
    <property type="entry name" value="FeS_CyaY"/>
    <property type="match status" value="1"/>
</dbReference>
<dbReference type="InterPro" id="IPR036524">
    <property type="entry name" value="Frataxin/CyaY_sf"/>
</dbReference>